<evidence type="ECO:0000256" key="1">
    <source>
        <dbReference type="ARBA" id="ARBA00007637"/>
    </source>
</evidence>
<dbReference type="InterPro" id="IPR036291">
    <property type="entry name" value="NAD(P)-bd_dom_sf"/>
</dbReference>
<accession>A0A165E9M1</accession>
<comment type="similarity">
    <text evidence="1">Belongs to the NAD(P)-dependent epimerase/dehydratase family.</text>
</comment>
<dbReference type="OrthoDB" id="202470at2759"/>
<evidence type="ECO:0000313" key="6">
    <source>
        <dbReference type="Proteomes" id="UP000076842"/>
    </source>
</evidence>
<feature type="domain" description="NAD-dependent epimerase/dehydratase" evidence="4">
    <location>
        <begin position="7"/>
        <end position="199"/>
    </location>
</feature>
<dbReference type="PANTHER" id="PTHR43103:SF5">
    <property type="entry name" value="4-EPIMERASE, PUTATIVE (AFU_ORTHOLOGUE AFUA_7G00360)-RELATED"/>
    <property type="match status" value="1"/>
</dbReference>
<feature type="non-terminal residue" evidence="5">
    <location>
        <position position="292"/>
    </location>
</feature>
<dbReference type="Proteomes" id="UP000076842">
    <property type="component" value="Unassembled WGS sequence"/>
</dbReference>
<evidence type="ECO:0000256" key="2">
    <source>
        <dbReference type="ARBA" id="ARBA00023002"/>
    </source>
</evidence>
<name>A0A165E9M1_9BASI</name>
<keyword evidence="2" id="KW-0560">Oxidoreductase</keyword>
<dbReference type="Gene3D" id="3.40.50.720">
    <property type="entry name" value="NAD(P)-binding Rossmann-like Domain"/>
    <property type="match status" value="1"/>
</dbReference>
<keyword evidence="6" id="KW-1185">Reference proteome</keyword>
<evidence type="ECO:0000313" key="5">
    <source>
        <dbReference type="EMBL" id="KZT54397.1"/>
    </source>
</evidence>
<dbReference type="GO" id="GO:0016491">
    <property type="term" value="F:oxidoreductase activity"/>
    <property type="evidence" value="ECO:0007669"/>
    <property type="project" value="UniProtKB-KW"/>
</dbReference>
<protein>
    <submittedName>
        <fullName evidence="5">NAD(P)-binding protein</fullName>
    </submittedName>
</protein>
<dbReference type="SUPFAM" id="SSF51735">
    <property type="entry name" value="NAD(P)-binding Rossmann-fold domains"/>
    <property type="match status" value="1"/>
</dbReference>
<reference evidence="5 6" key="1">
    <citation type="journal article" date="2016" name="Mol. Biol. Evol.">
        <title>Comparative Genomics of Early-Diverging Mushroom-Forming Fungi Provides Insights into the Origins of Lignocellulose Decay Capabilities.</title>
        <authorList>
            <person name="Nagy L.G."/>
            <person name="Riley R."/>
            <person name="Tritt A."/>
            <person name="Adam C."/>
            <person name="Daum C."/>
            <person name="Floudas D."/>
            <person name="Sun H."/>
            <person name="Yadav J.S."/>
            <person name="Pangilinan J."/>
            <person name="Larsson K.H."/>
            <person name="Matsuura K."/>
            <person name="Barry K."/>
            <person name="Labutti K."/>
            <person name="Kuo R."/>
            <person name="Ohm R.A."/>
            <person name="Bhattacharya S.S."/>
            <person name="Shirouzu T."/>
            <person name="Yoshinaga Y."/>
            <person name="Martin F.M."/>
            <person name="Grigoriev I.V."/>
            <person name="Hibbett D.S."/>
        </authorList>
    </citation>
    <scope>NUCLEOTIDE SEQUENCE [LARGE SCALE GENOMIC DNA]</scope>
    <source>
        <strain evidence="5 6">HHB12733</strain>
    </source>
</reference>
<feature type="non-terminal residue" evidence="5">
    <location>
        <position position="1"/>
    </location>
</feature>
<evidence type="ECO:0000259" key="4">
    <source>
        <dbReference type="Pfam" id="PF01370"/>
    </source>
</evidence>
<evidence type="ECO:0000256" key="3">
    <source>
        <dbReference type="ARBA" id="ARBA00023027"/>
    </source>
</evidence>
<keyword evidence="3" id="KW-0520">NAD</keyword>
<dbReference type="InterPro" id="IPR001509">
    <property type="entry name" value="Epimerase_deHydtase"/>
</dbReference>
<dbReference type="InParanoid" id="A0A165E9M1"/>
<dbReference type="PANTHER" id="PTHR43103">
    <property type="entry name" value="NUCLEOSIDE-DIPHOSPHATE-SUGAR EPIMERASE"/>
    <property type="match status" value="1"/>
</dbReference>
<dbReference type="STRING" id="1353952.A0A165E9M1"/>
<organism evidence="5 6">
    <name type="scientific">Calocera cornea HHB12733</name>
    <dbReference type="NCBI Taxonomy" id="1353952"/>
    <lineage>
        <taxon>Eukaryota</taxon>
        <taxon>Fungi</taxon>
        <taxon>Dikarya</taxon>
        <taxon>Basidiomycota</taxon>
        <taxon>Agaricomycotina</taxon>
        <taxon>Dacrymycetes</taxon>
        <taxon>Dacrymycetales</taxon>
        <taxon>Dacrymycetaceae</taxon>
        <taxon>Calocera</taxon>
    </lineage>
</organism>
<gene>
    <name evidence="5" type="ORF">CALCODRAFT_424550</name>
</gene>
<dbReference type="Pfam" id="PF01370">
    <property type="entry name" value="Epimerase"/>
    <property type="match status" value="1"/>
</dbReference>
<sequence length="292" mass="32456">TPRKPRVAITGGLGKLGQPTVLELLQHGWDVVVLDRLLPRVPEEGVKYVQVETTDLGQVAEVLREVDSQYKGLDAVVHLAALPEIGQTGSSNQFRNNALSTYHILEACRQIGIKRLVLASSETLLGLPLDPHPPSRLPFTEESPRRPESAYTLSKLVGEVMAEQYARWDPALCVCSLRFSWIRAPEEYADFPGWQDDLKAGCSRIDSCWSHVDARDGAQAIRLALSAQLNGHHVFLITSSETCMSTPSAELVQAVYPGVPYEPVPGRGENQTLLSIEKGRRVLGYEPRWRWR</sequence>
<dbReference type="AlphaFoldDB" id="A0A165E9M1"/>
<dbReference type="EMBL" id="KV424015">
    <property type="protein sequence ID" value="KZT54397.1"/>
    <property type="molecule type" value="Genomic_DNA"/>
</dbReference>
<proteinExistence type="inferred from homology"/>